<dbReference type="AlphaFoldDB" id="A0A7Z2GNI0"/>
<dbReference type="Gene3D" id="3.40.630.30">
    <property type="match status" value="1"/>
</dbReference>
<dbReference type="Gene3D" id="1.10.10.10">
    <property type="entry name" value="Winged helix-like DNA-binding domain superfamily/Winged helix DNA-binding domain"/>
    <property type="match status" value="1"/>
</dbReference>
<dbReference type="InterPro" id="IPR000835">
    <property type="entry name" value="HTH_MarR-typ"/>
</dbReference>
<dbReference type="EMBL" id="CP046915">
    <property type="protein sequence ID" value="QGZ65052.1"/>
    <property type="molecule type" value="Genomic_DNA"/>
</dbReference>
<keyword evidence="1 4" id="KW-0808">Transferase</keyword>
<dbReference type="CDD" id="cd04301">
    <property type="entry name" value="NAT_SF"/>
    <property type="match status" value="1"/>
</dbReference>
<dbReference type="GO" id="GO:0008080">
    <property type="term" value="F:N-acetyltransferase activity"/>
    <property type="evidence" value="ECO:0007669"/>
    <property type="project" value="InterPro"/>
</dbReference>
<evidence type="ECO:0000313" key="4">
    <source>
        <dbReference type="EMBL" id="QGZ65052.1"/>
    </source>
</evidence>
<feature type="domain" description="N-acetyltransferase" evidence="3">
    <location>
        <begin position="163"/>
        <end position="306"/>
    </location>
</feature>
<dbReference type="InterPro" id="IPR016181">
    <property type="entry name" value="Acyl_CoA_acyltransferase"/>
</dbReference>
<dbReference type="SMART" id="SM00347">
    <property type="entry name" value="HTH_MARR"/>
    <property type="match status" value="1"/>
</dbReference>
<dbReference type="OrthoDB" id="273614at2"/>
<reference evidence="4 5" key="1">
    <citation type="submission" date="2019-12" db="EMBL/GenBank/DDBJ databases">
        <title>Paraburkholderia acidiphila 7Q-K02 sp. nov and Paraburkholderia acidisoli DHF22 sp. nov., two strains isolated from forest soil.</title>
        <authorList>
            <person name="Gao Z."/>
            <person name="Qiu L."/>
        </authorList>
    </citation>
    <scope>NUCLEOTIDE SEQUENCE [LARGE SCALE GENOMIC DNA]</scope>
    <source>
        <strain evidence="4 5">DHF22</strain>
    </source>
</reference>
<dbReference type="InterPro" id="IPR036388">
    <property type="entry name" value="WH-like_DNA-bd_sf"/>
</dbReference>
<dbReference type="Pfam" id="PF12802">
    <property type="entry name" value="MarR_2"/>
    <property type="match status" value="1"/>
</dbReference>
<name>A0A7Z2GNI0_9BURK</name>
<dbReference type="GO" id="GO:0003700">
    <property type="term" value="F:DNA-binding transcription factor activity"/>
    <property type="evidence" value="ECO:0007669"/>
    <property type="project" value="InterPro"/>
</dbReference>
<accession>A0A7Z2GNI0</accession>
<dbReference type="SUPFAM" id="SSF55729">
    <property type="entry name" value="Acyl-CoA N-acyltransferases (Nat)"/>
    <property type="match status" value="1"/>
</dbReference>
<sequence>MSTTSIDQRALAVRDFNRYYTRQIGVLHEHLLESDYSLTEVRILWELAHRDDLTMTDLCRELGLNAGYVSRVISGFEKKGLVAKTRAADDARVSRLELTALGRATFAPLSDASQREVVAMLERLPESAQQHLVEAMTQIRSMLDKPQPGYLLRDPQPGDMGWVVQRQAVLYAQEYGWNAEYEALVAEIVAKFIREFDPRAERCWIAEKDGRPVGSVFVVREDETTAKLRLLAVESSARGLGIGHRLVDECLRFARLAGYTRMVLWTNSVLTGARKIYEQAGFRLVEEAPHHSFGKDLVGQVWARDL</sequence>
<dbReference type="PANTHER" id="PTHR13947:SF37">
    <property type="entry name" value="LD18367P"/>
    <property type="match status" value="1"/>
</dbReference>
<evidence type="ECO:0000259" key="2">
    <source>
        <dbReference type="PROSITE" id="PS50995"/>
    </source>
</evidence>
<evidence type="ECO:0000259" key="3">
    <source>
        <dbReference type="PROSITE" id="PS51186"/>
    </source>
</evidence>
<feature type="domain" description="HTH marR-type" evidence="2">
    <location>
        <begin position="1"/>
        <end position="141"/>
    </location>
</feature>
<dbReference type="InterPro" id="IPR050769">
    <property type="entry name" value="NAT_camello-type"/>
</dbReference>
<dbReference type="PROSITE" id="PS50995">
    <property type="entry name" value="HTH_MARR_2"/>
    <property type="match status" value="1"/>
</dbReference>
<gene>
    <name evidence="4" type="ORF">FAZ98_25025</name>
</gene>
<evidence type="ECO:0000256" key="1">
    <source>
        <dbReference type="ARBA" id="ARBA00022679"/>
    </source>
</evidence>
<organism evidence="4 5">
    <name type="scientific">Paraburkholderia acidisoli</name>
    <dbReference type="NCBI Taxonomy" id="2571748"/>
    <lineage>
        <taxon>Bacteria</taxon>
        <taxon>Pseudomonadati</taxon>
        <taxon>Pseudomonadota</taxon>
        <taxon>Betaproteobacteria</taxon>
        <taxon>Burkholderiales</taxon>
        <taxon>Burkholderiaceae</taxon>
        <taxon>Paraburkholderia</taxon>
    </lineage>
</organism>
<dbReference type="InterPro" id="IPR036390">
    <property type="entry name" value="WH_DNA-bd_sf"/>
</dbReference>
<dbReference type="Proteomes" id="UP000433577">
    <property type="component" value="Chromosome 3"/>
</dbReference>
<proteinExistence type="predicted"/>
<dbReference type="SUPFAM" id="SSF46785">
    <property type="entry name" value="Winged helix' DNA-binding domain"/>
    <property type="match status" value="1"/>
</dbReference>
<dbReference type="Pfam" id="PF00583">
    <property type="entry name" value="Acetyltransf_1"/>
    <property type="match status" value="1"/>
</dbReference>
<keyword evidence="5" id="KW-1185">Reference proteome</keyword>
<protein>
    <submittedName>
        <fullName evidence="4">GNAT family N-acetyltransferase</fullName>
    </submittedName>
</protein>
<dbReference type="InterPro" id="IPR000182">
    <property type="entry name" value="GNAT_dom"/>
</dbReference>
<dbReference type="KEGG" id="pacs:FAZ98_25025"/>
<evidence type="ECO:0000313" key="5">
    <source>
        <dbReference type="Proteomes" id="UP000433577"/>
    </source>
</evidence>
<dbReference type="PANTHER" id="PTHR13947">
    <property type="entry name" value="GNAT FAMILY N-ACETYLTRANSFERASE"/>
    <property type="match status" value="1"/>
</dbReference>
<dbReference type="PROSITE" id="PS51186">
    <property type="entry name" value="GNAT"/>
    <property type="match status" value="1"/>
</dbReference>
<dbReference type="RefSeq" id="WP_158955089.1">
    <property type="nucleotide sequence ID" value="NZ_CP046915.1"/>
</dbReference>